<dbReference type="EMBL" id="PFBO01000038">
    <property type="protein sequence ID" value="PIT90599.1"/>
    <property type="molecule type" value="Genomic_DNA"/>
</dbReference>
<dbReference type="InterPro" id="IPR036511">
    <property type="entry name" value="TGT-like_sf"/>
</dbReference>
<dbReference type="Pfam" id="PF01702">
    <property type="entry name" value="TGT"/>
    <property type="match status" value="1"/>
</dbReference>
<dbReference type="PANTHER" id="PTHR43468:SF1">
    <property type="entry name" value="TRNA-GUANOSINE(34) QUEUINE TRANSGLYCOSYLASE"/>
    <property type="match status" value="1"/>
</dbReference>
<comment type="caution">
    <text evidence="3">The sequence shown here is derived from an EMBL/GenBank/DDBJ whole genome shotgun (WGS) entry which is preliminary data.</text>
</comment>
<evidence type="ECO:0000313" key="3">
    <source>
        <dbReference type="EMBL" id="PIT90599.1"/>
    </source>
</evidence>
<feature type="domain" description="tRNA-guanine(15) transglycosylase-like" evidence="2">
    <location>
        <begin position="2"/>
        <end position="245"/>
    </location>
</feature>
<evidence type="ECO:0000259" key="2">
    <source>
        <dbReference type="Pfam" id="PF01702"/>
    </source>
</evidence>
<protein>
    <submittedName>
        <fullName evidence="3">tRNA-guanine transglycosylase</fullName>
    </submittedName>
</protein>
<evidence type="ECO:0000256" key="1">
    <source>
        <dbReference type="ARBA" id="ARBA00022723"/>
    </source>
</evidence>
<feature type="non-terminal residue" evidence="3">
    <location>
        <position position="1"/>
    </location>
</feature>
<reference evidence="4" key="1">
    <citation type="submission" date="2017-09" db="EMBL/GenBank/DDBJ databases">
        <title>Depth-based differentiation of microbial function through sediment-hosted aquifers and enrichment of novel symbionts in the deep terrestrial subsurface.</title>
        <authorList>
            <person name="Probst A.J."/>
            <person name="Ladd B."/>
            <person name="Jarett J.K."/>
            <person name="Geller-Mcgrath D.E."/>
            <person name="Sieber C.M.K."/>
            <person name="Emerson J.B."/>
            <person name="Anantharaman K."/>
            <person name="Thomas B.C."/>
            <person name="Malmstrom R."/>
            <person name="Stieglmeier M."/>
            <person name="Klingl A."/>
            <person name="Woyke T."/>
            <person name="Ryan C.M."/>
            <person name="Banfield J.F."/>
        </authorList>
    </citation>
    <scope>NUCLEOTIDE SEQUENCE [LARGE SCALE GENOMIC DNA]</scope>
</reference>
<organism evidence="3 4">
    <name type="scientific">Candidatus Komeilibacteria bacterium CG10_big_fil_rev_8_21_14_0_10_41_13</name>
    <dbReference type="NCBI Taxonomy" id="1974476"/>
    <lineage>
        <taxon>Bacteria</taxon>
        <taxon>Candidatus Komeiliibacteriota</taxon>
    </lineage>
</organism>
<dbReference type="SUPFAM" id="SSF51713">
    <property type="entry name" value="tRNA-guanine transglycosylase"/>
    <property type="match status" value="1"/>
</dbReference>
<evidence type="ECO:0000313" key="4">
    <source>
        <dbReference type="Proteomes" id="UP000230543"/>
    </source>
</evidence>
<dbReference type="Proteomes" id="UP000230543">
    <property type="component" value="Unassembled WGS sequence"/>
</dbReference>
<dbReference type="Gene3D" id="3.20.20.105">
    <property type="entry name" value="Queuine tRNA-ribosyltransferase-like"/>
    <property type="match status" value="1"/>
</dbReference>
<sequence length="248" mass="28492">TDMMVCLDDCPPNESDSKHLKESVERTISWAKKCRLEYDRQIKKRKIKENERPLLFSVIQGGADLDLRRKCLEGLMEVGPAMGWDGYGFGARPVDEKGNFLSEVLKYTADLIPAGSLKFALGIGTPEDIVRCAAMGWEMFDCVIPTREGRHGRLFFWKRNHKTQETNHKQPQNSKLKTQKFYETVNIVNSRFAADFSPINKDSKLPELREYSKAYLNHLFKIREPLGQRLASLNNLEFYIGLMEKLAA</sequence>
<dbReference type="AlphaFoldDB" id="A0A2M6WCS0"/>
<dbReference type="PANTHER" id="PTHR43468">
    <property type="match status" value="1"/>
</dbReference>
<name>A0A2M6WCS0_9BACT</name>
<keyword evidence="1" id="KW-0479">Metal-binding</keyword>
<dbReference type="NCBIfam" id="TIGR00449">
    <property type="entry name" value="tgt_general"/>
    <property type="match status" value="1"/>
</dbReference>
<gene>
    <name evidence="3" type="ORF">COU22_01265</name>
</gene>
<proteinExistence type="predicted"/>
<dbReference type="GO" id="GO:0006400">
    <property type="term" value="P:tRNA modification"/>
    <property type="evidence" value="ECO:0007669"/>
    <property type="project" value="InterPro"/>
</dbReference>
<dbReference type="InterPro" id="IPR002616">
    <property type="entry name" value="tRNA_ribo_trans-like"/>
</dbReference>
<accession>A0A2M6WCS0</accession>
<dbReference type="GO" id="GO:0046872">
    <property type="term" value="F:metal ion binding"/>
    <property type="evidence" value="ECO:0007669"/>
    <property type="project" value="UniProtKB-KW"/>
</dbReference>